<gene>
    <name evidence="1" type="ORF">LOAG_08205</name>
</gene>
<proteinExistence type="predicted"/>
<accession>A0A1S0TVQ4</accession>
<dbReference type="OrthoDB" id="10470775at2759"/>
<dbReference type="KEGG" id="loa:LOAG_08205"/>
<reference evidence="1" key="1">
    <citation type="submission" date="2012-04" db="EMBL/GenBank/DDBJ databases">
        <title>The Genome Sequence of Loa loa.</title>
        <authorList>
            <consortium name="The Broad Institute Genome Sequencing Platform"/>
            <consortium name="Broad Institute Genome Sequencing Center for Infectious Disease"/>
            <person name="Nutman T.B."/>
            <person name="Fink D.L."/>
            <person name="Russ C."/>
            <person name="Young S."/>
            <person name="Zeng Q."/>
            <person name="Gargeya S."/>
            <person name="Alvarado L."/>
            <person name="Berlin A."/>
            <person name="Chapman S.B."/>
            <person name="Chen Z."/>
            <person name="Freedman E."/>
            <person name="Gellesch M."/>
            <person name="Goldberg J."/>
            <person name="Griggs A."/>
            <person name="Gujja S."/>
            <person name="Heilman E.R."/>
            <person name="Heiman D."/>
            <person name="Howarth C."/>
            <person name="Mehta T."/>
            <person name="Neiman D."/>
            <person name="Pearson M."/>
            <person name="Roberts A."/>
            <person name="Saif S."/>
            <person name="Shea T."/>
            <person name="Shenoy N."/>
            <person name="Sisk P."/>
            <person name="Stolte C."/>
            <person name="Sykes S."/>
            <person name="White J."/>
            <person name="Yandava C."/>
            <person name="Haas B."/>
            <person name="Henn M.R."/>
            <person name="Nusbaum C."/>
            <person name="Birren B."/>
        </authorList>
    </citation>
    <scope>NUCLEOTIDE SEQUENCE [LARGE SCALE GENOMIC DNA]</scope>
</reference>
<dbReference type="CTD" id="9945630"/>
<sequence>MFSDRAGKVEIIVFFGKFAQGEHSGTSLNAYCCPGPPNINQPMGNVHVGSPDAWASWNEPTNNSNFDDFQM</sequence>
<dbReference type="InParanoid" id="A0A1S0TVQ4"/>
<evidence type="ECO:0000313" key="1">
    <source>
        <dbReference type="EMBL" id="EFO20286.1"/>
    </source>
</evidence>
<dbReference type="GeneID" id="9945630"/>
<protein>
    <submittedName>
        <fullName evidence="1">Uncharacterized protein</fullName>
    </submittedName>
</protein>
<name>A0A1S0TVQ4_LOALO</name>
<dbReference type="AlphaFoldDB" id="A0A1S0TVQ4"/>
<dbReference type="RefSeq" id="XP_003143783.1">
    <property type="nucleotide sequence ID" value="XM_003143735.1"/>
</dbReference>
<organism evidence="1">
    <name type="scientific">Loa loa</name>
    <name type="common">Eye worm</name>
    <name type="synonym">Filaria loa</name>
    <dbReference type="NCBI Taxonomy" id="7209"/>
    <lineage>
        <taxon>Eukaryota</taxon>
        <taxon>Metazoa</taxon>
        <taxon>Ecdysozoa</taxon>
        <taxon>Nematoda</taxon>
        <taxon>Chromadorea</taxon>
        <taxon>Rhabditida</taxon>
        <taxon>Spirurina</taxon>
        <taxon>Spiruromorpha</taxon>
        <taxon>Filarioidea</taxon>
        <taxon>Onchocercidae</taxon>
        <taxon>Loa</taxon>
    </lineage>
</organism>
<dbReference type="EMBL" id="JH712126">
    <property type="protein sequence ID" value="EFO20286.1"/>
    <property type="molecule type" value="Genomic_DNA"/>
</dbReference>